<sequence length="194" mass="20354">MAAVLQLICQGETLANRHSRFPANDALSDASRLAAHRMQGCIEADSKIWLAPALAAQQTAQALGVAGHSATALAEPACGLWAGMPIKAVMTQHGEDFQRWLAGEAAPGGEGVAQLVLRTGEWLSGRVAERQPQCAIVSAAVIRAVVIGLLGAPVSAFRLIDIAPLSITTLRGDGKRWHLTSINSVRFAFAEGSL</sequence>
<dbReference type="InterPro" id="IPR013078">
    <property type="entry name" value="His_Pase_superF_clade-1"/>
</dbReference>
<evidence type="ECO:0000313" key="2">
    <source>
        <dbReference type="Proteomes" id="UP000502005"/>
    </source>
</evidence>
<dbReference type="AlphaFoldDB" id="A0A6B9GGQ1"/>
<reference evidence="1 2" key="1">
    <citation type="submission" date="2017-11" db="EMBL/GenBank/DDBJ databases">
        <title>Genome sequence of Pantoea cypripedii NE1.</title>
        <authorList>
            <person name="Nascimento F.X."/>
        </authorList>
    </citation>
    <scope>NUCLEOTIDE SEQUENCE [LARGE SCALE GENOMIC DNA]</scope>
    <source>
        <strain evidence="1 2">NE1</strain>
        <plasmid evidence="2">pne1b</plasmid>
    </source>
</reference>
<accession>A0A6B9GGQ1</accession>
<proteinExistence type="predicted"/>
<dbReference type="EMBL" id="CP024770">
    <property type="protein sequence ID" value="QGY32755.1"/>
    <property type="molecule type" value="Genomic_DNA"/>
</dbReference>
<dbReference type="InterPro" id="IPR029033">
    <property type="entry name" value="His_PPase_superfam"/>
</dbReference>
<gene>
    <name evidence="1" type="ORF">CUN67_27850</name>
</gene>
<dbReference type="Proteomes" id="UP000502005">
    <property type="component" value="Plasmid pNE1B"/>
</dbReference>
<organism evidence="1 2">
    <name type="scientific">Pantoea cypripedii</name>
    <name type="common">Pectobacterium cypripedii</name>
    <name type="synonym">Erwinia cypripedii</name>
    <dbReference type="NCBI Taxonomy" id="55209"/>
    <lineage>
        <taxon>Bacteria</taxon>
        <taxon>Pseudomonadati</taxon>
        <taxon>Pseudomonadota</taxon>
        <taxon>Gammaproteobacteria</taxon>
        <taxon>Enterobacterales</taxon>
        <taxon>Erwiniaceae</taxon>
        <taxon>Pantoea</taxon>
    </lineage>
</organism>
<keyword evidence="1" id="KW-0614">Plasmid</keyword>
<evidence type="ECO:0000313" key="1">
    <source>
        <dbReference type="EMBL" id="QGY32755.1"/>
    </source>
</evidence>
<dbReference type="SUPFAM" id="SSF53254">
    <property type="entry name" value="Phosphoglycerate mutase-like"/>
    <property type="match status" value="1"/>
</dbReference>
<name>A0A6B9GGQ1_PANCY</name>
<geneLocation type="plasmid" evidence="2">
    <name>pne1b</name>
</geneLocation>
<dbReference type="RefSeq" id="WP_208718652.1">
    <property type="nucleotide sequence ID" value="NZ_CP024770.1"/>
</dbReference>
<dbReference type="Gene3D" id="3.40.50.1240">
    <property type="entry name" value="Phosphoglycerate mutase-like"/>
    <property type="match status" value="1"/>
</dbReference>
<dbReference type="Pfam" id="PF00300">
    <property type="entry name" value="His_Phos_1"/>
    <property type="match status" value="1"/>
</dbReference>
<protein>
    <submittedName>
        <fullName evidence="1">Phosphoglycerate mutase</fullName>
    </submittedName>
</protein>